<dbReference type="GO" id="GO:0016020">
    <property type="term" value="C:membrane"/>
    <property type="evidence" value="ECO:0007669"/>
    <property type="project" value="UniProtKB-SubCell"/>
</dbReference>
<keyword evidence="5" id="KW-0472">Membrane</keyword>
<dbReference type="AlphaFoldDB" id="A0AAU9D345"/>
<dbReference type="EMBL" id="AP026802">
    <property type="protein sequence ID" value="BDR58194.1"/>
    <property type="molecule type" value="Genomic_DNA"/>
</dbReference>
<organism evidence="7 8">
    <name type="scientific">Xylocopilactobacillus apicola</name>
    <dbReference type="NCBI Taxonomy" id="2932184"/>
    <lineage>
        <taxon>Bacteria</taxon>
        <taxon>Bacillati</taxon>
        <taxon>Bacillota</taxon>
        <taxon>Bacilli</taxon>
        <taxon>Lactobacillales</taxon>
        <taxon>Lactobacillaceae</taxon>
        <taxon>Xylocopilactobacillus</taxon>
    </lineage>
</organism>
<gene>
    <name evidence="7" type="ORF">XA3_06350</name>
</gene>
<dbReference type="Pfam" id="PF03672">
    <property type="entry name" value="UPF0154"/>
    <property type="match status" value="1"/>
</dbReference>
<keyword evidence="8" id="KW-1185">Reference proteome</keyword>
<comment type="subcellular location">
    <subcellularLocation>
        <location evidence="1">Membrane</location>
        <topology evidence="1">Single-pass membrane protein</topology>
    </subcellularLocation>
</comment>
<name>A0AAU9D345_9LACO</name>
<keyword evidence="4" id="KW-1133">Transmembrane helix</keyword>
<evidence type="ECO:0000313" key="8">
    <source>
        <dbReference type="Proteomes" id="UP001321861"/>
    </source>
</evidence>
<evidence type="ECO:0000256" key="3">
    <source>
        <dbReference type="ARBA" id="ARBA00022692"/>
    </source>
</evidence>
<evidence type="ECO:0000256" key="1">
    <source>
        <dbReference type="ARBA" id="ARBA00004167"/>
    </source>
</evidence>
<reference evidence="7 8" key="1">
    <citation type="journal article" date="2023" name="Microbiol. Spectr.">
        <title>Symbiosis of Carpenter Bees with Uncharacterized Lactic Acid Bacteria Showing NAD Auxotrophy.</title>
        <authorList>
            <person name="Kawasaki S."/>
            <person name="Ozawa K."/>
            <person name="Mori T."/>
            <person name="Yamamoto A."/>
            <person name="Ito M."/>
            <person name="Ohkuma M."/>
            <person name="Sakamoto M."/>
            <person name="Matsutani M."/>
        </authorList>
    </citation>
    <scope>NUCLEOTIDE SEQUENCE [LARGE SCALE GENOMIC DNA]</scope>
    <source>
        <strain evidence="7 8">XA3</strain>
    </source>
</reference>
<keyword evidence="3" id="KW-0812">Transmembrane</keyword>
<feature type="region of interest" description="Disordered" evidence="6">
    <location>
        <begin position="57"/>
        <end position="78"/>
    </location>
</feature>
<accession>A0AAU9D345</accession>
<evidence type="ECO:0000256" key="6">
    <source>
        <dbReference type="SAM" id="MobiDB-lite"/>
    </source>
</evidence>
<protein>
    <submittedName>
        <fullName evidence="7">UPF0154 protein</fullName>
    </submittedName>
</protein>
<comment type="similarity">
    <text evidence="2">Belongs to the UPF0154 family.</text>
</comment>
<dbReference type="InterPro" id="IPR005359">
    <property type="entry name" value="UPF0154"/>
</dbReference>
<proteinExistence type="inferred from homology"/>
<dbReference type="KEGG" id="xap:XA3_06350"/>
<evidence type="ECO:0000256" key="4">
    <source>
        <dbReference type="ARBA" id="ARBA00022989"/>
    </source>
</evidence>
<evidence type="ECO:0000256" key="2">
    <source>
        <dbReference type="ARBA" id="ARBA00006694"/>
    </source>
</evidence>
<dbReference type="Proteomes" id="UP001321861">
    <property type="component" value="Chromosome"/>
</dbReference>
<sequence>MIMWIILALVVGLIGGMVIGVFVARSTIKKELVEKPPITEDMMRAMMMQMGQTPSSKKLHQVMESMKEAQRKANKRKK</sequence>
<evidence type="ECO:0000256" key="5">
    <source>
        <dbReference type="ARBA" id="ARBA00023136"/>
    </source>
</evidence>
<evidence type="ECO:0000313" key="7">
    <source>
        <dbReference type="EMBL" id="BDR58194.1"/>
    </source>
</evidence>
<dbReference type="RefSeq" id="WP_317636110.1">
    <property type="nucleotide sequence ID" value="NZ_AP026802.1"/>
</dbReference>